<keyword evidence="1" id="KW-0732">Signal</keyword>
<name>A0A9P9BWQ6_9PEZI</name>
<proteinExistence type="predicted"/>
<dbReference type="GeneID" id="70185812"/>
<evidence type="ECO:0000256" key="1">
    <source>
        <dbReference type="SAM" id="SignalP"/>
    </source>
</evidence>
<dbReference type="EMBL" id="JAGTJQ010000001">
    <property type="protein sequence ID" value="KAH7040830.1"/>
    <property type="molecule type" value="Genomic_DNA"/>
</dbReference>
<dbReference type="Proteomes" id="UP000756346">
    <property type="component" value="Unassembled WGS sequence"/>
</dbReference>
<protein>
    <submittedName>
        <fullName evidence="2">Uncharacterized protein</fullName>
    </submittedName>
</protein>
<comment type="caution">
    <text evidence="2">The sequence shown here is derived from an EMBL/GenBank/DDBJ whole genome shotgun (WGS) entry which is preliminary data.</text>
</comment>
<sequence length="155" mass="16135">MALVRLATFTSVLGLAGSAWSLDDPVHFGGNVEILASECVPSTTTETVVSTLAVTVTVSVVDNAYGDLESSTPEPSTLPPLTLTNTNTLTTTTFRTQTAYSGLASTSDCITVTVTSKFPAYKQEVEMLTLTNQIPFVHLQAPGATLAPLTAPASP</sequence>
<dbReference type="RefSeq" id="XP_046018885.1">
    <property type="nucleotide sequence ID" value="XM_046156266.1"/>
</dbReference>
<organism evidence="2 3">
    <name type="scientific">Microdochium trichocladiopsis</name>
    <dbReference type="NCBI Taxonomy" id="1682393"/>
    <lineage>
        <taxon>Eukaryota</taxon>
        <taxon>Fungi</taxon>
        <taxon>Dikarya</taxon>
        <taxon>Ascomycota</taxon>
        <taxon>Pezizomycotina</taxon>
        <taxon>Sordariomycetes</taxon>
        <taxon>Xylariomycetidae</taxon>
        <taxon>Xylariales</taxon>
        <taxon>Microdochiaceae</taxon>
        <taxon>Microdochium</taxon>
    </lineage>
</organism>
<evidence type="ECO:0000313" key="3">
    <source>
        <dbReference type="Proteomes" id="UP000756346"/>
    </source>
</evidence>
<reference evidence="2" key="1">
    <citation type="journal article" date="2021" name="Nat. Commun.">
        <title>Genetic determinants of endophytism in the Arabidopsis root mycobiome.</title>
        <authorList>
            <person name="Mesny F."/>
            <person name="Miyauchi S."/>
            <person name="Thiergart T."/>
            <person name="Pickel B."/>
            <person name="Atanasova L."/>
            <person name="Karlsson M."/>
            <person name="Huettel B."/>
            <person name="Barry K.W."/>
            <person name="Haridas S."/>
            <person name="Chen C."/>
            <person name="Bauer D."/>
            <person name="Andreopoulos W."/>
            <person name="Pangilinan J."/>
            <person name="LaButti K."/>
            <person name="Riley R."/>
            <person name="Lipzen A."/>
            <person name="Clum A."/>
            <person name="Drula E."/>
            <person name="Henrissat B."/>
            <person name="Kohler A."/>
            <person name="Grigoriev I.V."/>
            <person name="Martin F.M."/>
            <person name="Hacquard S."/>
        </authorList>
    </citation>
    <scope>NUCLEOTIDE SEQUENCE</scope>
    <source>
        <strain evidence="2">MPI-CAGE-CH-0230</strain>
    </source>
</reference>
<accession>A0A9P9BWQ6</accession>
<evidence type="ECO:0000313" key="2">
    <source>
        <dbReference type="EMBL" id="KAH7040830.1"/>
    </source>
</evidence>
<gene>
    <name evidence="2" type="ORF">B0I36DRAFT_344507</name>
</gene>
<dbReference type="AlphaFoldDB" id="A0A9P9BWQ6"/>
<feature type="signal peptide" evidence="1">
    <location>
        <begin position="1"/>
        <end position="21"/>
    </location>
</feature>
<keyword evidence="3" id="KW-1185">Reference proteome</keyword>
<feature type="chain" id="PRO_5040125812" evidence="1">
    <location>
        <begin position="22"/>
        <end position="155"/>
    </location>
</feature>